<dbReference type="Proteomes" id="UP000813385">
    <property type="component" value="Unassembled WGS sequence"/>
</dbReference>
<dbReference type="PANTHER" id="PTHR28244">
    <property type="entry name" value="RNA POLYMERASE I-SPECIFIC TRANSCRIPTION INITIATION FACTOR RRN11"/>
    <property type="match status" value="1"/>
</dbReference>
<dbReference type="PANTHER" id="PTHR28244:SF3">
    <property type="entry name" value="EXTRACELLULAR MUTANT PROTEIN 11 C-TERMINAL DOMAIN-CONTAINING PROTEIN"/>
    <property type="match status" value="1"/>
</dbReference>
<evidence type="ECO:0000313" key="3">
    <source>
        <dbReference type="EMBL" id="KAH7375028.1"/>
    </source>
</evidence>
<dbReference type="GO" id="GO:0001164">
    <property type="term" value="F:RNA polymerase I core promoter sequence-specific DNA binding"/>
    <property type="evidence" value="ECO:0007669"/>
    <property type="project" value="TreeGrafter"/>
</dbReference>
<evidence type="ECO:0000256" key="1">
    <source>
        <dbReference type="SAM" id="MobiDB-lite"/>
    </source>
</evidence>
<evidence type="ECO:0000313" key="4">
    <source>
        <dbReference type="Proteomes" id="UP000813385"/>
    </source>
</evidence>
<feature type="compositionally biased region" description="Acidic residues" evidence="1">
    <location>
        <begin position="338"/>
        <end position="347"/>
    </location>
</feature>
<comment type="caution">
    <text evidence="3">The sequence shown here is derived from an EMBL/GenBank/DDBJ whole genome shotgun (WGS) entry which is preliminary data.</text>
</comment>
<dbReference type="OrthoDB" id="5346740at2759"/>
<protein>
    <submittedName>
        <fullName evidence="3">Extracellular mutant protein 11-domain-containing protein</fullName>
    </submittedName>
</protein>
<evidence type="ECO:0000259" key="2">
    <source>
        <dbReference type="Pfam" id="PF15463"/>
    </source>
</evidence>
<feature type="region of interest" description="Disordered" evidence="1">
    <location>
        <begin position="84"/>
        <end position="209"/>
    </location>
</feature>
<dbReference type="GO" id="GO:0070860">
    <property type="term" value="C:RNA polymerase I core factor complex"/>
    <property type="evidence" value="ECO:0007669"/>
    <property type="project" value="TreeGrafter"/>
</dbReference>
<feature type="domain" description="Extracellular mutant protein 11 C-terminal" evidence="2">
    <location>
        <begin position="408"/>
        <end position="540"/>
    </location>
</feature>
<dbReference type="GO" id="GO:0017025">
    <property type="term" value="F:TBP-class protein binding"/>
    <property type="evidence" value="ECO:0007669"/>
    <property type="project" value="TreeGrafter"/>
</dbReference>
<feature type="compositionally biased region" description="Polar residues" evidence="1">
    <location>
        <begin position="40"/>
        <end position="56"/>
    </location>
</feature>
<organism evidence="3 4">
    <name type="scientific">Plectosphaerella cucumerina</name>
    <dbReference type="NCBI Taxonomy" id="40658"/>
    <lineage>
        <taxon>Eukaryota</taxon>
        <taxon>Fungi</taxon>
        <taxon>Dikarya</taxon>
        <taxon>Ascomycota</taxon>
        <taxon>Pezizomycotina</taxon>
        <taxon>Sordariomycetes</taxon>
        <taxon>Hypocreomycetidae</taxon>
        <taxon>Glomerellales</taxon>
        <taxon>Plectosphaerellaceae</taxon>
        <taxon>Plectosphaerella</taxon>
    </lineage>
</organism>
<dbReference type="InterPro" id="IPR053029">
    <property type="entry name" value="RNA_pol_I-specific_init_factor"/>
</dbReference>
<dbReference type="GO" id="GO:0042790">
    <property type="term" value="P:nucleolar large rRNA transcription by RNA polymerase I"/>
    <property type="evidence" value="ECO:0007669"/>
    <property type="project" value="TreeGrafter"/>
</dbReference>
<feature type="compositionally biased region" description="Pro residues" evidence="1">
    <location>
        <begin position="152"/>
        <end position="161"/>
    </location>
</feature>
<dbReference type="AlphaFoldDB" id="A0A8K0TUI0"/>
<reference evidence="3" key="1">
    <citation type="journal article" date="2021" name="Nat. Commun.">
        <title>Genetic determinants of endophytism in the Arabidopsis root mycobiome.</title>
        <authorList>
            <person name="Mesny F."/>
            <person name="Miyauchi S."/>
            <person name="Thiergart T."/>
            <person name="Pickel B."/>
            <person name="Atanasova L."/>
            <person name="Karlsson M."/>
            <person name="Huettel B."/>
            <person name="Barry K.W."/>
            <person name="Haridas S."/>
            <person name="Chen C."/>
            <person name="Bauer D."/>
            <person name="Andreopoulos W."/>
            <person name="Pangilinan J."/>
            <person name="LaButti K."/>
            <person name="Riley R."/>
            <person name="Lipzen A."/>
            <person name="Clum A."/>
            <person name="Drula E."/>
            <person name="Henrissat B."/>
            <person name="Kohler A."/>
            <person name="Grigoriev I.V."/>
            <person name="Martin F.M."/>
            <person name="Hacquard S."/>
        </authorList>
    </citation>
    <scope>NUCLEOTIDE SEQUENCE</scope>
    <source>
        <strain evidence="3">MPI-CAGE-AT-0016</strain>
    </source>
</reference>
<dbReference type="InterPro" id="IPR029178">
    <property type="entry name" value="Ecm11_C"/>
</dbReference>
<feature type="compositionally biased region" description="Polar residues" evidence="1">
    <location>
        <begin position="175"/>
        <end position="184"/>
    </location>
</feature>
<keyword evidence="4" id="KW-1185">Reference proteome</keyword>
<gene>
    <name evidence="3" type="ORF">B0T11DRAFT_269568</name>
</gene>
<dbReference type="Pfam" id="PF15463">
    <property type="entry name" value="ECM11"/>
    <property type="match status" value="1"/>
</dbReference>
<feature type="compositionally biased region" description="Polar residues" evidence="1">
    <location>
        <begin position="372"/>
        <end position="386"/>
    </location>
</feature>
<dbReference type="EMBL" id="JAGPXD010000001">
    <property type="protein sequence ID" value="KAH7375028.1"/>
    <property type="molecule type" value="Genomic_DNA"/>
</dbReference>
<name>A0A8K0TUI0_9PEZI</name>
<feature type="compositionally biased region" description="Polar residues" evidence="1">
    <location>
        <begin position="1"/>
        <end position="11"/>
    </location>
</feature>
<sequence length="545" mass="60458">MPQTTLASSRLGSLKARIRRLSNDTTSPPSHRQGHAGHQHNGSAASVGTMPPSSLAQFARGLSDPQNQMSIANADARRVQPGQAFHHNGMSTSHYPPSSNPNPNPRQFTTAEATRLPLAKSTMPQRSQVHRPRADSNSSMPPLGEPPAHALPLPPGAPPRPRANSEDRGILNAPSLPSNLGTPYNSPPRANGRANIHHNPGRFDDMRSPPRNLVNAQRASNDMQPLMLASNGSANMAGSQSGPGINRHHSTRSQYPDVAAQQGPSQGYVAQLGFNQSPAKQEINLPIHNANIRRSYVGHPPTNGLAIDGRASSPTVDRRLVYTRPIVQDRSREPTMFQEDEDFDEHDDLNSNYPFDDVNGTPRASAKRVDRSNNGFQESPTRQAPSRNIVKPKTEESPSKKRRRTSVDYDDIALQRMSYVDLQRQPFDMDPTQATIDQRVASSANEPLEDKLSRCRDKGDREQKQLFNQMSLADWERSGDWFLEQFSSITQRLKDARQNKRAMVDRFEAEVAAREEAVRARTETINKKLDKIKHKGEDMLADREG</sequence>
<accession>A0A8K0TUI0</accession>
<feature type="region of interest" description="Disordered" evidence="1">
    <location>
        <begin position="325"/>
        <end position="408"/>
    </location>
</feature>
<proteinExistence type="predicted"/>
<feature type="region of interest" description="Disordered" evidence="1">
    <location>
        <begin position="1"/>
        <end position="59"/>
    </location>
</feature>